<organism evidence="2 3">
    <name type="scientific">Colwellia marinimaniae</name>
    <dbReference type="NCBI Taxonomy" id="1513592"/>
    <lineage>
        <taxon>Bacteria</taxon>
        <taxon>Pseudomonadati</taxon>
        <taxon>Pseudomonadota</taxon>
        <taxon>Gammaproteobacteria</taxon>
        <taxon>Alteromonadales</taxon>
        <taxon>Colwelliaceae</taxon>
        <taxon>Colwellia</taxon>
    </lineage>
</organism>
<evidence type="ECO:0000313" key="3">
    <source>
        <dbReference type="Proteomes" id="UP000197068"/>
    </source>
</evidence>
<comment type="caution">
    <text evidence="2">The sequence shown here is derived from an EMBL/GenBank/DDBJ whole genome shotgun (WGS) entry which is preliminary data.</text>
</comment>
<evidence type="ECO:0000259" key="1">
    <source>
        <dbReference type="Pfam" id="PF11614"/>
    </source>
</evidence>
<sequence>MYRVNFAGVVENTFTLKILNKSQLPLHFTINVDNLAGTAVKLDKKVLIGAGIMPEFPITLAIDGDKLPQKITRFNFIIQAIEQADIVLQKSSVFFRN</sequence>
<dbReference type="EMBL" id="BDQM01000003">
    <property type="protein sequence ID" value="GAW95104.1"/>
    <property type="molecule type" value="Genomic_DNA"/>
</dbReference>
<name>A0ABQ0MRW0_9GAMM</name>
<dbReference type="Pfam" id="PF11614">
    <property type="entry name" value="FixG_C"/>
    <property type="match status" value="1"/>
</dbReference>
<evidence type="ECO:0000313" key="2">
    <source>
        <dbReference type="EMBL" id="GAW95104.1"/>
    </source>
</evidence>
<keyword evidence="3" id="KW-1185">Reference proteome</keyword>
<dbReference type="InterPro" id="IPR013783">
    <property type="entry name" value="Ig-like_fold"/>
</dbReference>
<feature type="domain" description="FixG C-terminal immunoglobulin-like" evidence="1">
    <location>
        <begin position="1"/>
        <end position="95"/>
    </location>
</feature>
<dbReference type="InterPro" id="IPR032879">
    <property type="entry name" value="FixG_C"/>
</dbReference>
<dbReference type="Proteomes" id="UP000197068">
    <property type="component" value="Unassembled WGS sequence"/>
</dbReference>
<accession>A0ABQ0MRW0</accession>
<protein>
    <submittedName>
        <fullName evidence="2">Cytochrome c oxidase accessory protein CcoG</fullName>
    </submittedName>
</protein>
<reference evidence="2 3" key="1">
    <citation type="submission" date="2017-06" db="EMBL/GenBank/DDBJ databases">
        <title>Whole Genome Sequences of Colwellia marinimaniae MTCD1.</title>
        <authorList>
            <person name="Kusumoto H."/>
            <person name="Inoue M."/>
            <person name="Tanikawa K."/>
            <person name="Maeji H."/>
            <person name="Cameron J.H."/>
            <person name="Bartlett D.H."/>
        </authorList>
    </citation>
    <scope>NUCLEOTIDE SEQUENCE [LARGE SCALE GENOMIC DNA]</scope>
    <source>
        <strain evidence="2 3">MTCD1</strain>
    </source>
</reference>
<gene>
    <name evidence="2" type="ORF">MTCD1_00703</name>
</gene>
<proteinExistence type="predicted"/>
<dbReference type="Gene3D" id="2.60.40.10">
    <property type="entry name" value="Immunoglobulins"/>
    <property type="match status" value="1"/>
</dbReference>